<organism evidence="7">
    <name type="scientific">Desulfobacca acetoxidans</name>
    <dbReference type="NCBI Taxonomy" id="60893"/>
    <lineage>
        <taxon>Bacteria</taxon>
        <taxon>Pseudomonadati</taxon>
        <taxon>Thermodesulfobacteriota</taxon>
        <taxon>Desulfobaccia</taxon>
        <taxon>Desulfobaccales</taxon>
        <taxon>Desulfobaccaceae</taxon>
        <taxon>Desulfobacca</taxon>
    </lineage>
</organism>
<dbReference type="GO" id="GO:0051536">
    <property type="term" value="F:iron-sulfur cluster binding"/>
    <property type="evidence" value="ECO:0007669"/>
    <property type="project" value="UniProtKB-KW"/>
</dbReference>
<dbReference type="CDD" id="cd01335">
    <property type="entry name" value="Radical_SAM"/>
    <property type="match status" value="1"/>
</dbReference>
<evidence type="ECO:0000259" key="6">
    <source>
        <dbReference type="PROSITE" id="PS51918"/>
    </source>
</evidence>
<evidence type="ECO:0000256" key="5">
    <source>
        <dbReference type="ARBA" id="ARBA00023014"/>
    </source>
</evidence>
<dbReference type="CDD" id="cd21128">
    <property type="entry name" value="SPASM_rSAM"/>
    <property type="match status" value="1"/>
</dbReference>
<dbReference type="Pfam" id="PF13186">
    <property type="entry name" value="SPASM"/>
    <property type="match status" value="1"/>
</dbReference>
<comment type="cofactor">
    <cofactor evidence="1">
        <name>[4Fe-4S] cluster</name>
        <dbReference type="ChEBI" id="CHEBI:49883"/>
    </cofactor>
</comment>
<keyword evidence="5" id="KW-0411">Iron-sulfur</keyword>
<evidence type="ECO:0000313" key="7">
    <source>
        <dbReference type="EMBL" id="HGZ10852.1"/>
    </source>
</evidence>
<evidence type="ECO:0000256" key="2">
    <source>
        <dbReference type="ARBA" id="ARBA00022691"/>
    </source>
</evidence>
<gene>
    <name evidence="7" type="ORF">ENW48_01375</name>
</gene>
<dbReference type="EMBL" id="DTKJ01000014">
    <property type="protein sequence ID" value="HGZ10852.1"/>
    <property type="molecule type" value="Genomic_DNA"/>
</dbReference>
<sequence>MKEDLLREAISKEYGEVVPQKETFATHLKQIAKFFSLKILVSLFPYVSKEDLIRLIVLYARLFGGNSADYLEELRDYLQNSHFGEITHRISRLAHPKALQAIALNLLVEGLIVREQKRIQEELRGGAVPYALLLSPTARCNLKCSGCFAANYPIKDELPFELFDRVLTEAEDMGVAVMTILGGEPFLYPHLYDLLAHHPKSFFFIFTNGTLIDEAAVRKLKELANMLLILSLEGFKEQTDRRRGPGTFDKVMEVMSLLRREKVPFGYSVTVTRENEPVVASQSFIDLMIHKGALMGWMFLCMPVGRNPDPDLLPTPEQRAHMLEFVNWVRDTRPIFMIDFWNDAPYVGGCIAGKYYAHITSKGYVEPCIFTHFAQDNIKEKSLREAMNSPFFRELRRRQPFNVNLYLPCMWIDNPEVSRELYSGLNLCPTHPGATDILEDPAVRAKIDTYSQRLKEVYRPLWERDSYNLEGFLKIKKSVMDLFCH</sequence>
<dbReference type="InterPro" id="IPR023885">
    <property type="entry name" value="4Fe4S-binding_SPASM_dom"/>
</dbReference>
<dbReference type="AlphaFoldDB" id="A0A7C5AL51"/>
<dbReference type="PROSITE" id="PS51918">
    <property type="entry name" value="RADICAL_SAM"/>
    <property type="match status" value="1"/>
</dbReference>
<accession>A0A7C5AL51</accession>
<dbReference type="InterPro" id="IPR058240">
    <property type="entry name" value="rSAM_sf"/>
</dbReference>
<dbReference type="GO" id="GO:0003824">
    <property type="term" value="F:catalytic activity"/>
    <property type="evidence" value="ECO:0007669"/>
    <property type="project" value="InterPro"/>
</dbReference>
<evidence type="ECO:0000256" key="4">
    <source>
        <dbReference type="ARBA" id="ARBA00023004"/>
    </source>
</evidence>
<dbReference type="Pfam" id="PF04055">
    <property type="entry name" value="Radical_SAM"/>
    <property type="match status" value="1"/>
</dbReference>
<evidence type="ECO:0000256" key="3">
    <source>
        <dbReference type="ARBA" id="ARBA00022723"/>
    </source>
</evidence>
<dbReference type="InterPro" id="IPR007197">
    <property type="entry name" value="rSAM"/>
</dbReference>
<keyword evidence="2" id="KW-0949">S-adenosyl-L-methionine</keyword>
<reference evidence="7" key="1">
    <citation type="journal article" date="2020" name="mSystems">
        <title>Genome- and Community-Level Interaction Insights into Carbon Utilization and Element Cycling Functions of Hydrothermarchaeota in Hydrothermal Sediment.</title>
        <authorList>
            <person name="Zhou Z."/>
            <person name="Liu Y."/>
            <person name="Xu W."/>
            <person name="Pan J."/>
            <person name="Luo Z.H."/>
            <person name="Li M."/>
        </authorList>
    </citation>
    <scope>NUCLEOTIDE SEQUENCE [LARGE SCALE GENOMIC DNA]</scope>
    <source>
        <strain evidence="7">SpSt-853</strain>
    </source>
</reference>
<comment type="caution">
    <text evidence="7">The sequence shown here is derived from an EMBL/GenBank/DDBJ whole genome shotgun (WGS) entry which is preliminary data.</text>
</comment>
<feature type="domain" description="Radical SAM core" evidence="6">
    <location>
        <begin position="126"/>
        <end position="339"/>
    </location>
</feature>
<dbReference type="Gene3D" id="3.20.20.70">
    <property type="entry name" value="Aldolase class I"/>
    <property type="match status" value="1"/>
</dbReference>
<evidence type="ECO:0000256" key="1">
    <source>
        <dbReference type="ARBA" id="ARBA00001966"/>
    </source>
</evidence>
<dbReference type="SFLD" id="SFLDG01067">
    <property type="entry name" value="SPASM/twitch_domain_containing"/>
    <property type="match status" value="1"/>
</dbReference>
<protein>
    <submittedName>
        <fullName evidence="7">Radical SAM protein</fullName>
    </submittedName>
</protein>
<dbReference type="SFLD" id="SFLDS00029">
    <property type="entry name" value="Radical_SAM"/>
    <property type="match status" value="1"/>
</dbReference>
<keyword evidence="4" id="KW-0408">Iron</keyword>
<dbReference type="SFLD" id="SFLDG01386">
    <property type="entry name" value="main_SPASM_domain-containing"/>
    <property type="match status" value="1"/>
</dbReference>
<keyword evidence="3" id="KW-0479">Metal-binding</keyword>
<dbReference type="GO" id="GO:0046872">
    <property type="term" value="F:metal ion binding"/>
    <property type="evidence" value="ECO:0007669"/>
    <property type="project" value="UniProtKB-KW"/>
</dbReference>
<dbReference type="SUPFAM" id="SSF102114">
    <property type="entry name" value="Radical SAM enzymes"/>
    <property type="match status" value="1"/>
</dbReference>
<dbReference type="PANTHER" id="PTHR43524">
    <property type="entry name" value="RADICAL SAM SUPERFAMILY PROTEIN"/>
    <property type="match status" value="1"/>
</dbReference>
<proteinExistence type="predicted"/>
<dbReference type="InterPro" id="IPR013785">
    <property type="entry name" value="Aldolase_TIM"/>
</dbReference>
<dbReference type="PANTHER" id="PTHR43524:SF1">
    <property type="entry name" value="RADICAL SAM SUPERFAMILY PROTEIN"/>
    <property type="match status" value="1"/>
</dbReference>
<name>A0A7C5AL51_9BACT</name>